<accession>A0A917VT08</accession>
<organism evidence="2 3">
    <name type="scientific">Nocardia jinanensis</name>
    <dbReference type="NCBI Taxonomy" id="382504"/>
    <lineage>
        <taxon>Bacteria</taxon>
        <taxon>Bacillati</taxon>
        <taxon>Actinomycetota</taxon>
        <taxon>Actinomycetes</taxon>
        <taxon>Mycobacteriales</taxon>
        <taxon>Nocardiaceae</taxon>
        <taxon>Nocardia</taxon>
    </lineage>
</organism>
<reference evidence="2" key="2">
    <citation type="submission" date="2020-09" db="EMBL/GenBank/DDBJ databases">
        <authorList>
            <person name="Sun Q."/>
            <person name="Zhou Y."/>
        </authorList>
    </citation>
    <scope>NUCLEOTIDE SEQUENCE</scope>
    <source>
        <strain evidence="2">CGMCC 4.3508</strain>
    </source>
</reference>
<comment type="caution">
    <text evidence="2">The sequence shown here is derived from an EMBL/GenBank/DDBJ whole genome shotgun (WGS) entry which is preliminary data.</text>
</comment>
<keyword evidence="3" id="KW-1185">Reference proteome</keyword>
<name>A0A917VT08_9NOCA</name>
<dbReference type="Proteomes" id="UP000638263">
    <property type="component" value="Unassembled WGS sequence"/>
</dbReference>
<proteinExistence type="predicted"/>
<dbReference type="AlphaFoldDB" id="A0A917VT08"/>
<sequence length="65" mass="6670">MVPVSGLSVGTSYANPATAHGGSALRRPTCGGMRGDYPTVRVAEALELTSRRVRRGGIAVLSEVG</sequence>
<evidence type="ECO:0000256" key="1">
    <source>
        <dbReference type="SAM" id="MobiDB-lite"/>
    </source>
</evidence>
<reference evidence="2" key="1">
    <citation type="journal article" date="2014" name="Int. J. Syst. Evol. Microbiol.">
        <title>Complete genome sequence of Corynebacterium casei LMG S-19264T (=DSM 44701T), isolated from a smear-ripened cheese.</title>
        <authorList>
            <consortium name="US DOE Joint Genome Institute (JGI-PGF)"/>
            <person name="Walter F."/>
            <person name="Albersmeier A."/>
            <person name="Kalinowski J."/>
            <person name="Ruckert C."/>
        </authorList>
    </citation>
    <scope>NUCLEOTIDE SEQUENCE</scope>
    <source>
        <strain evidence="2">CGMCC 4.3508</strain>
    </source>
</reference>
<evidence type="ECO:0000313" key="2">
    <source>
        <dbReference type="EMBL" id="GGL14824.1"/>
    </source>
</evidence>
<evidence type="ECO:0000313" key="3">
    <source>
        <dbReference type="Proteomes" id="UP000638263"/>
    </source>
</evidence>
<gene>
    <name evidence="2" type="ORF">GCM10011588_31690</name>
</gene>
<dbReference type="EMBL" id="BMMH01000006">
    <property type="protein sequence ID" value="GGL14824.1"/>
    <property type="molecule type" value="Genomic_DNA"/>
</dbReference>
<protein>
    <submittedName>
        <fullName evidence="2">Uncharacterized protein</fullName>
    </submittedName>
</protein>
<feature type="region of interest" description="Disordered" evidence="1">
    <location>
        <begin position="1"/>
        <end position="31"/>
    </location>
</feature>